<keyword evidence="5 6" id="KW-0472">Membrane</keyword>
<comment type="subcellular location">
    <subcellularLocation>
        <location evidence="1">Cell membrane</location>
        <topology evidence="1">Multi-pass membrane protein</topology>
    </subcellularLocation>
</comment>
<evidence type="ECO:0000256" key="2">
    <source>
        <dbReference type="ARBA" id="ARBA00022475"/>
    </source>
</evidence>
<feature type="transmembrane region" description="Helical" evidence="6">
    <location>
        <begin position="229"/>
        <end position="248"/>
    </location>
</feature>
<dbReference type="Proteomes" id="UP000197587">
    <property type="component" value="Unassembled WGS sequence"/>
</dbReference>
<evidence type="ECO:0000256" key="6">
    <source>
        <dbReference type="SAM" id="Phobius"/>
    </source>
</evidence>
<organism evidence="7 8">
    <name type="scientific">Kaistella haifensis DSM 19056</name>
    <dbReference type="NCBI Taxonomy" id="1450526"/>
    <lineage>
        <taxon>Bacteria</taxon>
        <taxon>Pseudomonadati</taxon>
        <taxon>Bacteroidota</taxon>
        <taxon>Flavobacteriia</taxon>
        <taxon>Flavobacteriales</taxon>
        <taxon>Weeksellaceae</taxon>
        <taxon>Chryseobacterium group</taxon>
        <taxon>Kaistella</taxon>
    </lineage>
</organism>
<feature type="transmembrane region" description="Helical" evidence="6">
    <location>
        <begin position="129"/>
        <end position="153"/>
    </location>
</feature>
<feature type="transmembrane region" description="Helical" evidence="6">
    <location>
        <begin position="12"/>
        <end position="32"/>
    </location>
</feature>
<sequence>MKHYAVLKTFLSRFFILLLNFGLVIYSTNMWGSEGKGVISIVIADLTIISFFANIFVGSSISYFAPKYKTEEILPFAYLWSIVVGFLIPIIIGFYHTIEYSNYLIALSVLSSLLATNINLFVGQKNIQLFNIYTVLQQVCHVLFIIILVYLVKITSVDAYFIGQIICFGILFLVSTMQVLKKCTISQIKFSKEIRNKLFDYGWKSQLSAFLQFLNYRLSFYFLEFFKGIASVGIFSVGIALSEAIWMVSKSLSIVLYADLVNSNNHNEAIEKTKVNLKISFLITFSFLVIILLIPADIFSFIFGKDFTQTKEIMILLSPGILAIAVSNIIGYYFAGINKLKILNIKSLVGLVFTVIASFYAIPKWGVRGACLVTTVSYCLSSGLLFWRFYQITEFHVKDFLFSKNEINLLLSHFFKTKSSTKLSK</sequence>
<feature type="transmembrane region" description="Helical" evidence="6">
    <location>
        <begin position="315"/>
        <end position="335"/>
    </location>
</feature>
<feature type="transmembrane region" description="Helical" evidence="6">
    <location>
        <begin position="77"/>
        <end position="97"/>
    </location>
</feature>
<dbReference type="RefSeq" id="WP_088264100.1">
    <property type="nucleotide sequence ID" value="NZ_JASZ02000013.1"/>
</dbReference>
<dbReference type="GO" id="GO:0005886">
    <property type="term" value="C:plasma membrane"/>
    <property type="evidence" value="ECO:0007669"/>
    <property type="project" value="UniProtKB-SubCell"/>
</dbReference>
<dbReference type="EMBL" id="JASZ02000013">
    <property type="protein sequence ID" value="OWK98146.1"/>
    <property type="molecule type" value="Genomic_DNA"/>
</dbReference>
<evidence type="ECO:0000256" key="5">
    <source>
        <dbReference type="ARBA" id="ARBA00023136"/>
    </source>
</evidence>
<evidence type="ECO:0000256" key="1">
    <source>
        <dbReference type="ARBA" id="ARBA00004651"/>
    </source>
</evidence>
<evidence type="ECO:0000313" key="8">
    <source>
        <dbReference type="Proteomes" id="UP000197587"/>
    </source>
</evidence>
<reference evidence="7 8" key="1">
    <citation type="submission" date="2014-01" db="EMBL/GenBank/DDBJ databases">
        <authorList>
            <consortium name="Genome Consortium for Active Teaching"/>
            <person name="Sontag T.C."/>
            <person name="Newman J.D."/>
        </authorList>
    </citation>
    <scope>NUCLEOTIDE SEQUENCE [LARGE SCALE GENOMIC DNA]</scope>
    <source>
        <strain evidence="7 8">DSM 19056</strain>
    </source>
</reference>
<feature type="transmembrane region" description="Helical" evidence="6">
    <location>
        <begin position="367"/>
        <end position="390"/>
    </location>
</feature>
<feature type="transmembrane region" description="Helical" evidence="6">
    <location>
        <begin position="281"/>
        <end position="303"/>
    </location>
</feature>
<feature type="transmembrane region" description="Helical" evidence="6">
    <location>
        <begin position="159"/>
        <end position="180"/>
    </location>
</feature>
<protein>
    <submittedName>
        <fullName evidence="7">Teichoic acid transporter</fullName>
    </submittedName>
</protein>
<gene>
    <name evidence="7" type="ORF">AP75_07620</name>
</gene>
<proteinExistence type="predicted"/>
<dbReference type="AlphaFoldDB" id="A0A246B9D4"/>
<dbReference type="PANTHER" id="PTHR30250:SF11">
    <property type="entry name" value="O-ANTIGEN TRANSPORTER-RELATED"/>
    <property type="match status" value="1"/>
</dbReference>
<evidence type="ECO:0000313" key="7">
    <source>
        <dbReference type="EMBL" id="OWK98146.1"/>
    </source>
</evidence>
<accession>A0A246B9D4</accession>
<keyword evidence="8" id="KW-1185">Reference proteome</keyword>
<feature type="transmembrane region" description="Helical" evidence="6">
    <location>
        <begin position="103"/>
        <end position="122"/>
    </location>
</feature>
<name>A0A246B9D4_9FLAO</name>
<feature type="transmembrane region" description="Helical" evidence="6">
    <location>
        <begin position="38"/>
        <end position="65"/>
    </location>
</feature>
<comment type="caution">
    <text evidence="7">The sequence shown here is derived from an EMBL/GenBank/DDBJ whole genome shotgun (WGS) entry which is preliminary data.</text>
</comment>
<keyword evidence="4 6" id="KW-1133">Transmembrane helix</keyword>
<evidence type="ECO:0000256" key="3">
    <source>
        <dbReference type="ARBA" id="ARBA00022692"/>
    </source>
</evidence>
<keyword evidence="3 6" id="KW-0812">Transmembrane</keyword>
<feature type="transmembrane region" description="Helical" evidence="6">
    <location>
        <begin position="342"/>
        <end position="361"/>
    </location>
</feature>
<keyword evidence="2" id="KW-1003">Cell membrane</keyword>
<evidence type="ECO:0000256" key="4">
    <source>
        <dbReference type="ARBA" id="ARBA00022989"/>
    </source>
</evidence>
<dbReference type="InterPro" id="IPR050833">
    <property type="entry name" value="Poly_Biosynth_Transport"/>
</dbReference>
<reference evidence="7 8" key="2">
    <citation type="submission" date="2017-05" db="EMBL/GenBank/DDBJ databases">
        <title>Genome of Chryseobacterium haifense.</title>
        <authorList>
            <person name="Newman J.D."/>
        </authorList>
    </citation>
    <scope>NUCLEOTIDE SEQUENCE [LARGE SCALE GENOMIC DNA]</scope>
    <source>
        <strain evidence="7 8">DSM 19056</strain>
    </source>
</reference>
<dbReference type="PANTHER" id="PTHR30250">
    <property type="entry name" value="PST FAMILY PREDICTED COLANIC ACID TRANSPORTER"/>
    <property type="match status" value="1"/>
</dbReference>